<sequence length="417" mass="45396">MEKQRRSFNKMLLVFTAILSVGLFAACGTDSGGGGEEELIPNQEGLYVYGSNTIAANVNDLTAKMNAATLDAGQGAGVENMTDVYGKFMYIGANSTIEFTYVEQEEGTTYGAPGGGSVDSASVVGNVPVADEVIHGTLTADSDPIEVTEEGLYYTYVDARDRENMLFILMPVKPEIIGDATPGQWAEGTAITETHVSVDSAVYEINDVELNGAAGYRYRFNNGWHAYQGPEVVTLSSLGVEDYATAWADSTGNYDIGYFLDNIPNHLTGLFTVKLKFNASSGEWSETKVKTGDSFNDYSDTEIGWFGNAYLVDGSEPSGQWESVHMVKTPEQSDLLYNWNWTVELIEGRSFVLRDPDGTIWITYGGAAKTGSAFDNEDIVKEDGQDNYYVNTPGTYNVTFTIDSETEGRILTIEPAE</sequence>
<dbReference type="AlphaFoldDB" id="A0A521FGW1"/>
<dbReference type="EMBL" id="FXTP01000019">
    <property type="protein sequence ID" value="SMO95379.1"/>
    <property type="molecule type" value="Genomic_DNA"/>
</dbReference>
<dbReference type="OrthoDB" id="975117at2"/>
<gene>
    <name evidence="2" type="ORF">SAMN06265219_1199</name>
</gene>
<accession>A0A521FGW1</accession>
<dbReference type="RefSeq" id="WP_142456099.1">
    <property type="nucleotide sequence ID" value="NZ_FXTP01000019.1"/>
</dbReference>
<evidence type="ECO:0000313" key="3">
    <source>
        <dbReference type="Proteomes" id="UP000317557"/>
    </source>
</evidence>
<organism evidence="2 3">
    <name type="scientific">Gracilimonas mengyeensis</name>
    <dbReference type="NCBI Taxonomy" id="1302730"/>
    <lineage>
        <taxon>Bacteria</taxon>
        <taxon>Pseudomonadati</taxon>
        <taxon>Balneolota</taxon>
        <taxon>Balneolia</taxon>
        <taxon>Balneolales</taxon>
        <taxon>Balneolaceae</taxon>
        <taxon>Gracilimonas</taxon>
    </lineage>
</organism>
<protein>
    <submittedName>
        <fullName evidence="2">Uncharacterized protein</fullName>
    </submittedName>
</protein>
<feature type="signal peptide" evidence="1">
    <location>
        <begin position="1"/>
        <end position="25"/>
    </location>
</feature>
<evidence type="ECO:0000256" key="1">
    <source>
        <dbReference type="SAM" id="SignalP"/>
    </source>
</evidence>
<reference evidence="2 3" key="1">
    <citation type="submission" date="2017-05" db="EMBL/GenBank/DDBJ databases">
        <authorList>
            <person name="Varghese N."/>
            <person name="Submissions S."/>
        </authorList>
    </citation>
    <scope>NUCLEOTIDE SEQUENCE [LARGE SCALE GENOMIC DNA]</scope>
    <source>
        <strain evidence="2 3">DSM 21985</strain>
    </source>
</reference>
<dbReference type="Proteomes" id="UP000317557">
    <property type="component" value="Unassembled WGS sequence"/>
</dbReference>
<keyword evidence="3" id="KW-1185">Reference proteome</keyword>
<evidence type="ECO:0000313" key="2">
    <source>
        <dbReference type="EMBL" id="SMO95379.1"/>
    </source>
</evidence>
<name>A0A521FGW1_9BACT</name>
<dbReference type="PROSITE" id="PS51257">
    <property type="entry name" value="PROKAR_LIPOPROTEIN"/>
    <property type="match status" value="1"/>
</dbReference>
<keyword evidence="1" id="KW-0732">Signal</keyword>
<feature type="chain" id="PRO_5022089362" evidence="1">
    <location>
        <begin position="26"/>
        <end position="417"/>
    </location>
</feature>
<proteinExistence type="predicted"/>